<proteinExistence type="predicted"/>
<dbReference type="Gene3D" id="3.30.70.20">
    <property type="match status" value="1"/>
</dbReference>
<dbReference type="GO" id="GO:0051536">
    <property type="term" value="F:iron-sulfur cluster binding"/>
    <property type="evidence" value="ECO:0007669"/>
    <property type="project" value="UniProtKB-KW"/>
</dbReference>
<evidence type="ECO:0000313" key="6">
    <source>
        <dbReference type="Proteomes" id="UP000199337"/>
    </source>
</evidence>
<evidence type="ECO:0000256" key="1">
    <source>
        <dbReference type="ARBA" id="ARBA00022723"/>
    </source>
</evidence>
<evidence type="ECO:0000313" key="5">
    <source>
        <dbReference type="EMBL" id="SFG81935.1"/>
    </source>
</evidence>
<dbReference type="InterPro" id="IPR017900">
    <property type="entry name" value="4Fe4S_Fe_S_CS"/>
</dbReference>
<feature type="domain" description="4Fe-4S ferredoxin-type" evidence="4">
    <location>
        <begin position="59"/>
        <end position="88"/>
    </location>
</feature>
<dbReference type="AlphaFoldDB" id="A0A1I2UXR2"/>
<dbReference type="Pfam" id="PF01656">
    <property type="entry name" value="CbiA"/>
    <property type="match status" value="1"/>
</dbReference>
<dbReference type="PROSITE" id="PS00198">
    <property type="entry name" value="4FE4S_FER_1"/>
    <property type="match status" value="1"/>
</dbReference>
<dbReference type="PROSITE" id="PS51379">
    <property type="entry name" value="4FE4S_FER_2"/>
    <property type="match status" value="2"/>
</dbReference>
<dbReference type="SUPFAM" id="SSF52540">
    <property type="entry name" value="P-loop containing nucleoside triphosphate hydrolases"/>
    <property type="match status" value="1"/>
</dbReference>
<dbReference type="CDD" id="cd03110">
    <property type="entry name" value="SIMIBI_bact_arch"/>
    <property type="match status" value="1"/>
</dbReference>
<dbReference type="InterPro" id="IPR002586">
    <property type="entry name" value="CobQ/CobB/MinD/ParA_Nub-bd_dom"/>
</dbReference>
<gene>
    <name evidence="5" type="ORF">SAMN05660649_02794</name>
</gene>
<sequence length="285" mass="31102">MKEITVISGKGGTGKTSITASFAVLAHNHVMADCDVDAANLHILLLPEIKAKHNFWGMPKVEIDAEKCSGCGICEDLCRYGAIKDGSVNKMECEGCQVCYHACPEKAIRLVETHAGEYYISETRFGPFVHARLGIAQENSGKLVAEVRRQARDLAQREGRELIITDGPPGIGCPVISSLGGTDLAVVVVEPTISSIHDLDRVLKLTEHFNVKTAVCINKWDLNLRNSSIIEEACRNMNVPVIGKIGYDITFMAAVMKRKPVIQMMSSAVEDIVSLWHNVEGVLNS</sequence>
<keyword evidence="1" id="KW-0479">Metal-binding</keyword>
<dbReference type="Pfam" id="PF00037">
    <property type="entry name" value="Fer4"/>
    <property type="match status" value="1"/>
</dbReference>
<dbReference type="GO" id="GO:0046872">
    <property type="term" value="F:metal ion binding"/>
    <property type="evidence" value="ECO:0007669"/>
    <property type="project" value="UniProtKB-KW"/>
</dbReference>
<dbReference type="OrthoDB" id="9778602at2"/>
<dbReference type="Gene3D" id="3.40.50.300">
    <property type="entry name" value="P-loop containing nucleotide triphosphate hydrolases"/>
    <property type="match status" value="1"/>
</dbReference>
<dbReference type="InterPro" id="IPR017896">
    <property type="entry name" value="4Fe4S_Fe-S-bd"/>
</dbReference>
<dbReference type="PANTHER" id="PTHR43534:SF1">
    <property type="entry name" value="4FE-4S CLUSTER CONTAINING PARA FAMILY ATPASE PROTEIN"/>
    <property type="match status" value="1"/>
</dbReference>
<dbReference type="STRING" id="341036.SAMN05660649_02794"/>
<keyword evidence="2" id="KW-0408">Iron</keyword>
<protein>
    <submittedName>
        <fullName evidence="5">MinD superfamily P-loop ATPase, contains an inserted ferredoxin domain</fullName>
    </submittedName>
</protein>
<feature type="domain" description="4Fe-4S ferredoxin-type" evidence="4">
    <location>
        <begin position="89"/>
        <end position="113"/>
    </location>
</feature>
<accession>A0A1I2UXR2</accession>
<name>A0A1I2UXR2_9FIRM</name>
<keyword evidence="3" id="KW-0411">Iron-sulfur</keyword>
<evidence type="ECO:0000256" key="3">
    <source>
        <dbReference type="ARBA" id="ARBA00023014"/>
    </source>
</evidence>
<dbReference type="RefSeq" id="WP_092471997.1">
    <property type="nucleotide sequence ID" value="NZ_FOOX01000010.1"/>
</dbReference>
<organism evidence="5 6">
    <name type="scientific">Desulfotruncus arcticus DSM 17038</name>
    <dbReference type="NCBI Taxonomy" id="1121424"/>
    <lineage>
        <taxon>Bacteria</taxon>
        <taxon>Bacillati</taxon>
        <taxon>Bacillota</taxon>
        <taxon>Clostridia</taxon>
        <taxon>Eubacteriales</taxon>
        <taxon>Desulfallaceae</taxon>
        <taxon>Desulfotruncus</taxon>
    </lineage>
</organism>
<dbReference type="EMBL" id="FOOX01000010">
    <property type="protein sequence ID" value="SFG81935.1"/>
    <property type="molecule type" value="Genomic_DNA"/>
</dbReference>
<reference evidence="6" key="1">
    <citation type="submission" date="2016-10" db="EMBL/GenBank/DDBJ databases">
        <authorList>
            <person name="Varghese N."/>
            <person name="Submissions S."/>
        </authorList>
    </citation>
    <scope>NUCLEOTIDE SEQUENCE [LARGE SCALE GENOMIC DNA]</scope>
    <source>
        <strain evidence="6">DSM 17038</strain>
    </source>
</reference>
<evidence type="ECO:0000256" key="2">
    <source>
        <dbReference type="ARBA" id="ARBA00023004"/>
    </source>
</evidence>
<keyword evidence="6" id="KW-1185">Reference proteome</keyword>
<dbReference type="InterPro" id="IPR027417">
    <property type="entry name" value="P-loop_NTPase"/>
</dbReference>
<evidence type="ECO:0000259" key="4">
    <source>
        <dbReference type="PROSITE" id="PS51379"/>
    </source>
</evidence>
<dbReference type="Proteomes" id="UP000199337">
    <property type="component" value="Unassembled WGS sequence"/>
</dbReference>
<dbReference type="PANTHER" id="PTHR43534">
    <property type="entry name" value="MIND SUPERFAMILY P-LOOP ATPASE CONTAINING AN INSERTED FERREDOXIN DOMAIN"/>
    <property type="match status" value="1"/>
</dbReference>